<sequence length="135" mass="15516">MAESRRLEMRSDTAADRTKQFVCAYRTRLARTQKTRKGRFEFQLHRSAIEVTLRRCHCSLTFRSEIRIESFHRVNSRGFVDHICTATTPRVDTFISTEDDCLLHVAEQFGLYTPLTLGRSDLSTVIASKEPSGLC</sequence>
<evidence type="ECO:0000313" key="1">
    <source>
        <dbReference type="EMBL" id="JAP59833.1"/>
    </source>
</evidence>
<dbReference type="EMBL" id="GEEE01003392">
    <property type="protein sequence ID" value="JAP59833.1"/>
    <property type="molecule type" value="Transcribed_RNA"/>
</dbReference>
<gene>
    <name evidence="1" type="ORF">TR92307</name>
</gene>
<reference evidence="1" key="1">
    <citation type="submission" date="2016-01" db="EMBL/GenBank/DDBJ databases">
        <title>Reference transcriptome for the parasite Schistocephalus solidus: insights into the molecular evolution of parasitism.</title>
        <authorList>
            <person name="Hebert F.O."/>
            <person name="Grambauer S."/>
            <person name="Barber I."/>
            <person name="Landry C.R."/>
            <person name="Aubin-Horth N."/>
        </authorList>
    </citation>
    <scope>NUCLEOTIDE SEQUENCE</scope>
</reference>
<proteinExistence type="predicted"/>
<name>A0A0V0J2J8_SCHSO</name>
<accession>A0A0V0J2J8</accession>
<dbReference type="AlphaFoldDB" id="A0A0V0J2J8"/>
<organism evidence="1">
    <name type="scientific">Schistocephalus solidus</name>
    <name type="common">Tapeworm</name>
    <dbReference type="NCBI Taxonomy" id="70667"/>
    <lineage>
        <taxon>Eukaryota</taxon>
        <taxon>Metazoa</taxon>
        <taxon>Spiralia</taxon>
        <taxon>Lophotrochozoa</taxon>
        <taxon>Platyhelminthes</taxon>
        <taxon>Cestoda</taxon>
        <taxon>Eucestoda</taxon>
        <taxon>Diphyllobothriidea</taxon>
        <taxon>Diphyllobothriidae</taxon>
        <taxon>Schistocephalus</taxon>
    </lineage>
</organism>
<protein>
    <submittedName>
        <fullName evidence="1">Uncharacterized protein</fullName>
    </submittedName>
</protein>